<dbReference type="Proteomes" id="UP000192328">
    <property type="component" value="Unassembled WGS sequence"/>
</dbReference>
<organism evidence="1 2">
    <name type="scientific">Aristaeella lactis</name>
    <dbReference type="NCBI Taxonomy" id="3046383"/>
    <lineage>
        <taxon>Bacteria</taxon>
        <taxon>Bacillati</taxon>
        <taxon>Bacillota</taxon>
        <taxon>Clostridia</taxon>
        <taxon>Eubacteriales</taxon>
        <taxon>Aristaeellaceae</taxon>
        <taxon>Aristaeella</taxon>
    </lineage>
</organism>
<comment type="caution">
    <text evidence="1">The sequence shown here is derived from an EMBL/GenBank/DDBJ whole genome shotgun (WGS) entry which is preliminary data.</text>
</comment>
<dbReference type="EMBL" id="FWXZ01000008">
    <property type="protein sequence ID" value="SMC88264.1"/>
    <property type="molecule type" value="Genomic_DNA"/>
</dbReference>
<evidence type="ECO:0000313" key="1">
    <source>
        <dbReference type="EMBL" id="SMC88264.1"/>
    </source>
</evidence>
<accession>A0AC61PQE9</accession>
<gene>
    <name evidence="1" type="ORF">SAMN06297397_2956</name>
</gene>
<name>A0AC61PQE9_9FIRM</name>
<proteinExistence type="predicted"/>
<protein>
    <submittedName>
        <fullName evidence="1">Predicted acetyltransferase</fullName>
    </submittedName>
</protein>
<keyword evidence="2" id="KW-1185">Reference proteome</keyword>
<sequence>MKLHLVKPDLAYYEQYNEMMTEWCESKTQIAPWFLDAPFASLEEYAQLVRMLDNCEHGIVDPRFAATTSYFVVDESGRLIGAVSLRHYLTVEGFRTWGHIGYGIRPEERGKGYGIQALRLALEQAREKKIDKVLIGVHEGNIPSRKTVEHCGGILENTVRVDTDEEPIRRYWINLSDHSKLNL</sequence>
<evidence type="ECO:0000313" key="2">
    <source>
        <dbReference type="Proteomes" id="UP000192328"/>
    </source>
</evidence>
<reference evidence="1" key="1">
    <citation type="submission" date="2017-04" db="EMBL/GenBank/DDBJ databases">
        <authorList>
            <person name="Varghese N."/>
            <person name="Submissions S."/>
        </authorList>
    </citation>
    <scope>NUCLEOTIDE SEQUENCE</scope>
    <source>
        <strain evidence="1">WTE2008</strain>
    </source>
</reference>